<keyword evidence="5" id="KW-1185">Reference proteome</keyword>
<feature type="region of interest" description="Disordered" evidence="1">
    <location>
        <begin position="66"/>
        <end position="91"/>
    </location>
</feature>
<proteinExistence type="predicted"/>
<reference evidence="3 5" key="3">
    <citation type="submission" date="2017-11" db="EMBL/GenBank/DDBJ databases">
        <title>De-novo sequencing of pomegranate (Punica granatum L.) genome.</title>
        <authorList>
            <person name="Akparov Z."/>
            <person name="Amiraslanov A."/>
            <person name="Hajiyeva S."/>
            <person name="Abbasov M."/>
            <person name="Kaur K."/>
            <person name="Hamwieh A."/>
            <person name="Solovyev V."/>
            <person name="Salamov A."/>
            <person name="Braich B."/>
            <person name="Kosarev P."/>
            <person name="Mahmoud A."/>
            <person name="Hajiyev E."/>
            <person name="Babayeva S."/>
            <person name="Izzatullayeva V."/>
            <person name="Mammadov A."/>
            <person name="Mammadov A."/>
            <person name="Sharifova S."/>
            <person name="Ojaghi J."/>
            <person name="Eynullazada K."/>
            <person name="Bayramov B."/>
            <person name="Abdulazimova A."/>
            <person name="Shahmuradov I."/>
        </authorList>
    </citation>
    <scope>NUCLEOTIDE SEQUENCE [LARGE SCALE GENOMIC DNA]</scope>
    <source>
        <strain evidence="3">AG2017</strain>
        <strain evidence="5">cv. AG2017</strain>
        <tissue evidence="3">Leaf</tissue>
    </source>
</reference>
<comment type="caution">
    <text evidence="2">The sequence shown here is derived from an EMBL/GenBank/DDBJ whole genome shotgun (WGS) entry which is preliminary data.</text>
</comment>
<dbReference type="EMBL" id="PGOL01000434">
    <property type="protein sequence ID" value="PKI70676.1"/>
    <property type="molecule type" value="Genomic_DNA"/>
</dbReference>
<accession>A0A218VS68</accession>
<sequence>MAGSKLNVFRRKSNEGQYPSIRRAIHRFSGTKAVSSSNQLYMEAVSASGQLYMEAVSASVPRIRSATSPQFESATKSLLGSTASPSATATE</sequence>
<protein>
    <submittedName>
        <fullName evidence="2">Uncharacterized protein</fullName>
    </submittedName>
</protein>
<organism evidence="2 4">
    <name type="scientific">Punica granatum</name>
    <name type="common">Pomegranate</name>
    <dbReference type="NCBI Taxonomy" id="22663"/>
    <lineage>
        <taxon>Eukaryota</taxon>
        <taxon>Viridiplantae</taxon>
        <taxon>Streptophyta</taxon>
        <taxon>Embryophyta</taxon>
        <taxon>Tracheophyta</taxon>
        <taxon>Spermatophyta</taxon>
        <taxon>Magnoliopsida</taxon>
        <taxon>eudicotyledons</taxon>
        <taxon>Gunneridae</taxon>
        <taxon>Pentapetalae</taxon>
        <taxon>rosids</taxon>
        <taxon>malvids</taxon>
        <taxon>Myrtales</taxon>
        <taxon>Lythraceae</taxon>
        <taxon>Punica</taxon>
    </lineage>
</organism>
<dbReference type="EMBL" id="MTKT01006103">
    <property type="protein sequence ID" value="OWM63394.1"/>
    <property type="molecule type" value="Genomic_DNA"/>
</dbReference>
<evidence type="ECO:0000313" key="3">
    <source>
        <dbReference type="EMBL" id="PKI70676.1"/>
    </source>
</evidence>
<dbReference type="Proteomes" id="UP000197138">
    <property type="component" value="Unassembled WGS sequence"/>
</dbReference>
<dbReference type="AlphaFoldDB" id="A0A218VS68"/>
<evidence type="ECO:0000313" key="4">
    <source>
        <dbReference type="Proteomes" id="UP000197138"/>
    </source>
</evidence>
<evidence type="ECO:0000256" key="1">
    <source>
        <dbReference type="SAM" id="MobiDB-lite"/>
    </source>
</evidence>
<evidence type="ECO:0000313" key="5">
    <source>
        <dbReference type="Proteomes" id="UP000233551"/>
    </source>
</evidence>
<reference evidence="4" key="1">
    <citation type="journal article" date="2017" name="Plant J.">
        <title>The pomegranate (Punica granatum L.) genome and the genomics of punicalagin biosynthesis.</title>
        <authorList>
            <person name="Qin G."/>
            <person name="Xu C."/>
            <person name="Ming R."/>
            <person name="Tang H."/>
            <person name="Guyot R."/>
            <person name="Kramer E.M."/>
            <person name="Hu Y."/>
            <person name="Yi X."/>
            <person name="Qi Y."/>
            <person name="Xu X."/>
            <person name="Gao Z."/>
            <person name="Pan H."/>
            <person name="Jian J."/>
            <person name="Tian Y."/>
            <person name="Yue Z."/>
            <person name="Xu Y."/>
        </authorList>
    </citation>
    <scope>NUCLEOTIDE SEQUENCE [LARGE SCALE GENOMIC DNA]</scope>
    <source>
        <strain evidence="4">cv. Dabenzi</strain>
    </source>
</reference>
<evidence type="ECO:0000313" key="2">
    <source>
        <dbReference type="EMBL" id="OWM63394.1"/>
    </source>
</evidence>
<name>A0A218VS68_PUNGR</name>
<dbReference type="Proteomes" id="UP000233551">
    <property type="component" value="Unassembled WGS sequence"/>
</dbReference>
<gene>
    <name evidence="2" type="ORF">CDL15_Pgr022139</name>
    <name evidence="3" type="ORF">CRG98_008909</name>
</gene>
<reference evidence="2" key="2">
    <citation type="submission" date="2017-06" db="EMBL/GenBank/DDBJ databases">
        <title>The pomegranate genome and the genomics of punicalagin biosynthesis.</title>
        <authorList>
            <person name="Xu C."/>
        </authorList>
    </citation>
    <scope>NUCLEOTIDE SEQUENCE [LARGE SCALE GENOMIC DNA]</scope>
    <source>
        <tissue evidence="2">Fresh leaf</tissue>
    </source>
</reference>